<organism evidence="2 3">
    <name type="scientific">Penicillium italicum</name>
    <name type="common">Blue mold</name>
    <dbReference type="NCBI Taxonomy" id="40296"/>
    <lineage>
        <taxon>Eukaryota</taxon>
        <taxon>Fungi</taxon>
        <taxon>Dikarya</taxon>
        <taxon>Ascomycota</taxon>
        <taxon>Pezizomycotina</taxon>
        <taxon>Eurotiomycetes</taxon>
        <taxon>Eurotiomycetidae</taxon>
        <taxon>Eurotiales</taxon>
        <taxon>Aspergillaceae</taxon>
        <taxon>Penicillium</taxon>
    </lineage>
</organism>
<dbReference type="OMA" id="YEAYTCP"/>
<dbReference type="STRING" id="40296.A0A0A2K811"/>
<evidence type="ECO:0000313" key="3">
    <source>
        <dbReference type="Proteomes" id="UP000030104"/>
    </source>
</evidence>
<reference evidence="2 3" key="1">
    <citation type="journal article" date="2015" name="Mol. Plant Microbe Interact.">
        <title>Genome, transcriptome, and functional analyses of Penicillium expansum provide new insights into secondary metabolism and pathogenicity.</title>
        <authorList>
            <person name="Ballester A.R."/>
            <person name="Marcet-Houben M."/>
            <person name="Levin E."/>
            <person name="Sela N."/>
            <person name="Selma-Lazaro C."/>
            <person name="Carmona L."/>
            <person name="Wisniewski M."/>
            <person name="Droby S."/>
            <person name="Gonzalez-Candelas L."/>
            <person name="Gabaldon T."/>
        </authorList>
    </citation>
    <scope>NUCLEOTIDE SEQUENCE [LARGE SCALE GENOMIC DNA]</scope>
    <source>
        <strain evidence="2 3">PHI-1</strain>
    </source>
</reference>
<dbReference type="AlphaFoldDB" id="A0A0A2K811"/>
<protein>
    <recommendedName>
        <fullName evidence="4">Hydrophobin</fullName>
    </recommendedName>
</protein>
<dbReference type="Proteomes" id="UP000030104">
    <property type="component" value="Unassembled WGS sequence"/>
</dbReference>
<name>A0A0A2K811_PENIT</name>
<accession>A0A0A2K811</accession>
<evidence type="ECO:0000313" key="2">
    <source>
        <dbReference type="EMBL" id="KGO63992.1"/>
    </source>
</evidence>
<evidence type="ECO:0008006" key="4">
    <source>
        <dbReference type="Google" id="ProtNLM"/>
    </source>
</evidence>
<gene>
    <name evidence="2" type="ORF">PITC_013600</name>
</gene>
<dbReference type="PhylomeDB" id="A0A0A2K811"/>
<proteinExistence type="predicted"/>
<feature type="chain" id="PRO_5001990088" description="Hydrophobin" evidence="1">
    <location>
        <begin position="20"/>
        <end position="196"/>
    </location>
</feature>
<comment type="caution">
    <text evidence="2">The sequence shown here is derived from an EMBL/GenBank/DDBJ whole genome shotgun (WGS) entry which is preliminary data.</text>
</comment>
<feature type="signal peptide" evidence="1">
    <location>
        <begin position="1"/>
        <end position="19"/>
    </location>
</feature>
<keyword evidence="3" id="KW-1185">Reference proteome</keyword>
<dbReference type="OrthoDB" id="4292214at2759"/>
<dbReference type="HOGENOM" id="CLU_1571181_0_0_1"/>
<keyword evidence="1" id="KW-0732">Signal</keyword>
<evidence type="ECO:0000256" key="1">
    <source>
        <dbReference type="SAM" id="SignalP"/>
    </source>
</evidence>
<dbReference type="EMBL" id="JQGA01001611">
    <property type="protein sequence ID" value="KGO63992.1"/>
    <property type="molecule type" value="Genomic_DNA"/>
</dbReference>
<sequence length="196" mass="21177">MQFTTLLTGLVSLLSVTTAIPMGSENPTPTSVSKSLISPSSSASASASATPSSNPYEAYTCPKDKFKSCCMSVQQTGKDVVKGLGDLVPAISGLQISSAISFQCRNMTEREAPDTCNEQGYTPMCCNTKNDVCTTSSFAFILFHDEGMNVPDFSFLLQGTGFNTCKPFEEVKKAYYMNQMKDIPETQADMIMDILT</sequence>